<feature type="domain" description="F-box" evidence="1">
    <location>
        <begin position="3"/>
        <end position="49"/>
    </location>
</feature>
<dbReference type="Proteomes" id="UP000799764">
    <property type="component" value="Unassembled WGS sequence"/>
</dbReference>
<dbReference type="AlphaFoldDB" id="A0A9P4UAD1"/>
<dbReference type="SUPFAM" id="SSF52047">
    <property type="entry name" value="RNI-like"/>
    <property type="match status" value="1"/>
</dbReference>
<proteinExistence type="predicted"/>
<comment type="caution">
    <text evidence="2">The sequence shown here is derived from an EMBL/GenBank/DDBJ whole genome shotgun (WGS) entry which is preliminary data.</text>
</comment>
<reference evidence="2" key="1">
    <citation type="journal article" date="2020" name="Stud. Mycol.">
        <title>101 Dothideomycetes genomes: a test case for predicting lifestyles and emergence of pathogens.</title>
        <authorList>
            <person name="Haridas S."/>
            <person name="Albert R."/>
            <person name="Binder M."/>
            <person name="Bloem J."/>
            <person name="Labutti K."/>
            <person name="Salamov A."/>
            <person name="Andreopoulos B."/>
            <person name="Baker S."/>
            <person name="Barry K."/>
            <person name="Bills G."/>
            <person name="Bluhm B."/>
            <person name="Cannon C."/>
            <person name="Castanera R."/>
            <person name="Culley D."/>
            <person name="Daum C."/>
            <person name="Ezra D."/>
            <person name="Gonzalez J."/>
            <person name="Henrissat B."/>
            <person name="Kuo A."/>
            <person name="Liang C."/>
            <person name="Lipzen A."/>
            <person name="Lutzoni F."/>
            <person name="Magnuson J."/>
            <person name="Mondo S."/>
            <person name="Nolan M."/>
            <person name="Ohm R."/>
            <person name="Pangilinan J."/>
            <person name="Park H.-J."/>
            <person name="Ramirez L."/>
            <person name="Alfaro M."/>
            <person name="Sun H."/>
            <person name="Tritt A."/>
            <person name="Yoshinaga Y."/>
            <person name="Zwiers L.-H."/>
            <person name="Turgeon B."/>
            <person name="Goodwin S."/>
            <person name="Spatafora J."/>
            <person name="Crous P."/>
            <person name="Grigoriev I."/>
        </authorList>
    </citation>
    <scope>NUCLEOTIDE SEQUENCE</scope>
    <source>
        <strain evidence="2">CBS 690.94</strain>
    </source>
</reference>
<dbReference type="PANTHER" id="PTHR42057:SF2">
    <property type="entry name" value="F-BOX DOMAIN PROTEIN (AFU_ORTHOLOGUE AFUA_4G00200)-RELATED"/>
    <property type="match status" value="1"/>
</dbReference>
<name>A0A9P4UAD1_9PLEO</name>
<dbReference type="InterPro" id="IPR001810">
    <property type="entry name" value="F-box_dom"/>
</dbReference>
<dbReference type="OrthoDB" id="3140657at2759"/>
<dbReference type="EMBL" id="MU001503">
    <property type="protein sequence ID" value="KAF2442926.1"/>
    <property type="molecule type" value="Genomic_DNA"/>
</dbReference>
<sequence>MDPFSLMSLPIELINKIVFHIPQRSDLAALRLTSQTLNTISTPYYFSTVPLYPDWDEDSVSGGLPFPNSIEYDVRYFANILDSDNLKKLVRKVVIYLCNPDCDHHPHDCLYEGWMPKPEMSEEWIQLYERLSELPKLESISLVFDRHGGGFEMDDDMILHDYHFRSAELAQLLHMLKTRIKDLSVRHIQLDRESYDQDHGSIIASTLEGLRALRLSFVHEQQRGESGTVYKVTDCHEEWASFPSGWLEPAKNLRHLTLYSDLPTGWFPKVDLCSVHFAQLESLALGQFVFSDDRHFKWIVDHSATLQELYFDHCSILYQSGASQERNRWLDDEGYPKINLDDSVHGYSSLPGNGEEHILTLESYTIRWSDAFALFSRSLTSLRTFHFGTSSQWQFRTPNRRDDASAGHPIMPWEGERDLKNELFKERYLVYNDWDEDYNVHWEGSYEDVLDKKFWTDEELARFEKYPQCTDKDEGALKELLGKLGVTWHGRHHS</sequence>
<gene>
    <name evidence="2" type="ORF">P171DRAFT_474243</name>
</gene>
<keyword evidence="3" id="KW-1185">Reference proteome</keyword>
<dbReference type="PROSITE" id="PS50181">
    <property type="entry name" value="FBOX"/>
    <property type="match status" value="1"/>
</dbReference>
<evidence type="ECO:0000259" key="1">
    <source>
        <dbReference type="PROSITE" id="PS50181"/>
    </source>
</evidence>
<dbReference type="PANTHER" id="PTHR42057">
    <property type="entry name" value="F-BOX DOMAIN PROTEIN (AFU_ORTHOLOGUE AFUA_4G00200)"/>
    <property type="match status" value="1"/>
</dbReference>
<accession>A0A9P4UAD1</accession>
<organism evidence="2 3">
    <name type="scientific">Karstenula rhodostoma CBS 690.94</name>
    <dbReference type="NCBI Taxonomy" id="1392251"/>
    <lineage>
        <taxon>Eukaryota</taxon>
        <taxon>Fungi</taxon>
        <taxon>Dikarya</taxon>
        <taxon>Ascomycota</taxon>
        <taxon>Pezizomycotina</taxon>
        <taxon>Dothideomycetes</taxon>
        <taxon>Pleosporomycetidae</taxon>
        <taxon>Pleosporales</taxon>
        <taxon>Massarineae</taxon>
        <taxon>Didymosphaeriaceae</taxon>
        <taxon>Karstenula</taxon>
    </lineage>
</organism>
<evidence type="ECO:0000313" key="3">
    <source>
        <dbReference type="Proteomes" id="UP000799764"/>
    </source>
</evidence>
<protein>
    <recommendedName>
        <fullName evidence="1">F-box domain-containing protein</fullName>
    </recommendedName>
</protein>
<evidence type="ECO:0000313" key="2">
    <source>
        <dbReference type="EMBL" id="KAF2442926.1"/>
    </source>
</evidence>